<dbReference type="Gene3D" id="3.90.850.10">
    <property type="entry name" value="Fumarylacetoacetase-like, C-terminal domain"/>
    <property type="match status" value="1"/>
</dbReference>
<dbReference type="EMBL" id="CP002020">
    <property type="protein sequence ID" value="AEM42773.1"/>
    <property type="molecule type" value="Genomic_DNA"/>
</dbReference>
<dbReference type="PANTHER" id="PTHR30143">
    <property type="entry name" value="ACID HYDRATASE"/>
    <property type="match status" value="1"/>
</dbReference>
<dbReference type="GO" id="GO:0008684">
    <property type="term" value="F:2-oxopent-4-enoate hydratase activity"/>
    <property type="evidence" value="ECO:0007669"/>
    <property type="project" value="TreeGrafter"/>
</dbReference>
<protein>
    <submittedName>
        <fullName evidence="1">Hydratase/decarboxylase family protein</fullName>
    </submittedName>
</protein>
<dbReference type="InterPro" id="IPR050772">
    <property type="entry name" value="Hydratase-Decarb/MhpD_sf"/>
</dbReference>
<reference evidence="1 2" key="1">
    <citation type="journal article" date="2011" name="J. Bacteriol.">
        <title>Complete genome sequence of the industrial strain Ketogulonicigenium vulgare WSH-001.</title>
        <authorList>
            <person name="Liu L."/>
            <person name="Li Y."/>
            <person name="Zhang J."/>
            <person name="Zhou Z."/>
            <person name="Liu J."/>
            <person name="Li X."/>
            <person name="Zhou J."/>
            <person name="Du G."/>
            <person name="Wang L."/>
            <person name="Chen J."/>
        </authorList>
    </citation>
    <scope>NUCLEOTIDE SEQUENCE [LARGE SCALE GENOMIC DNA]</scope>
    <source>
        <strain evidence="1 2">WSH-001</strain>
        <plasmid evidence="2">pKVU_200</plasmid>
    </source>
</reference>
<dbReference type="InterPro" id="IPR036663">
    <property type="entry name" value="Fumarylacetoacetase_C_sf"/>
</dbReference>
<dbReference type="RefSeq" id="WP_014538176.1">
    <property type="nucleotide sequence ID" value="NC_017385.1"/>
</dbReference>
<gene>
    <name evidence="1" type="ordered locus">KVU_PB0095</name>
</gene>
<keyword evidence="2" id="KW-1185">Reference proteome</keyword>
<proteinExistence type="predicted"/>
<keyword evidence="1" id="KW-0614">Plasmid</keyword>
<dbReference type="OrthoDB" id="7854191at2"/>
<dbReference type="PANTHER" id="PTHR30143:SF0">
    <property type="entry name" value="2-KETO-4-PENTENOATE HYDRATASE"/>
    <property type="match status" value="1"/>
</dbReference>
<evidence type="ECO:0000313" key="1">
    <source>
        <dbReference type="EMBL" id="AEM42773.1"/>
    </source>
</evidence>
<dbReference type="Proteomes" id="UP000000692">
    <property type="component" value="Plasmid 2"/>
</dbReference>
<dbReference type="SUPFAM" id="SSF56529">
    <property type="entry name" value="FAH"/>
    <property type="match status" value="1"/>
</dbReference>
<sequence length="248" mass="25490">MTSSFDPALAASLLIAARAGGPRPAALPSVPPDIDAAYQVQHLVLGDGAPAWKMALLRGTARECAAIPASDVHVSGAEIALDSDGAIEVETAFILGRAITPGCTPAAALDAVAEVRLAFEFINARLLDRLARDPMEAMADSFCSAAIVLGDPIADWAEVLQQPLEIRLDLDGRAVAASEQPQPLAETGPFLVWLADHAAKYGLPLGAGSVIISGARIGPLQVNGATHAQARIAGATVAAQMSAPPRRS</sequence>
<dbReference type="GO" id="GO:0005737">
    <property type="term" value="C:cytoplasm"/>
    <property type="evidence" value="ECO:0007669"/>
    <property type="project" value="TreeGrafter"/>
</dbReference>
<accession>F9YBM1</accession>
<evidence type="ECO:0000313" key="2">
    <source>
        <dbReference type="Proteomes" id="UP000000692"/>
    </source>
</evidence>
<dbReference type="HOGENOM" id="CLU_060136_1_3_5"/>
<geneLocation type="plasmid" evidence="2">
    <name>pKVU_200</name>
</geneLocation>
<dbReference type="AlphaFoldDB" id="F9YBM1"/>
<dbReference type="KEGG" id="kvl:KVU_PB0095"/>
<name>F9YBM1_KETVW</name>
<organism evidence="1 2">
    <name type="scientific">Ketogulonicigenium vulgare (strain WSH-001)</name>
    <dbReference type="NCBI Taxonomy" id="759362"/>
    <lineage>
        <taxon>Bacteria</taxon>
        <taxon>Pseudomonadati</taxon>
        <taxon>Pseudomonadota</taxon>
        <taxon>Alphaproteobacteria</taxon>
        <taxon>Rhodobacterales</taxon>
        <taxon>Roseobacteraceae</taxon>
        <taxon>Ketogulonicigenium</taxon>
    </lineage>
</organism>